<organism evidence="1 2">
    <name type="scientific">Solanum tuberosum</name>
    <name type="common">Potato</name>
    <dbReference type="NCBI Taxonomy" id="4113"/>
    <lineage>
        <taxon>Eukaryota</taxon>
        <taxon>Viridiplantae</taxon>
        <taxon>Streptophyta</taxon>
        <taxon>Embryophyta</taxon>
        <taxon>Tracheophyta</taxon>
        <taxon>Spermatophyta</taxon>
        <taxon>Magnoliopsida</taxon>
        <taxon>eudicotyledons</taxon>
        <taxon>Gunneridae</taxon>
        <taxon>Pentapetalae</taxon>
        <taxon>asterids</taxon>
        <taxon>lamiids</taxon>
        <taxon>Solanales</taxon>
        <taxon>Solanaceae</taxon>
        <taxon>Solanoideae</taxon>
        <taxon>Solaneae</taxon>
        <taxon>Solanum</taxon>
    </lineage>
</organism>
<accession>M1DBC7</accession>
<evidence type="ECO:0000313" key="2">
    <source>
        <dbReference type="Proteomes" id="UP000011115"/>
    </source>
</evidence>
<dbReference type="InParanoid" id="M1DBC7"/>
<dbReference type="Gramene" id="PGSC0003DMT400086256">
    <property type="protein sequence ID" value="PGSC0003DMT400086256"/>
    <property type="gene ID" value="PGSC0003DMG400035827"/>
</dbReference>
<protein>
    <submittedName>
        <fullName evidence="1">Uncharacterized protein</fullName>
    </submittedName>
</protein>
<dbReference type="HOGENOM" id="CLU_2363763_0_0_1"/>
<dbReference type="PaxDb" id="4113-PGSC0003DMT400086256"/>
<keyword evidence="2" id="KW-1185">Reference proteome</keyword>
<name>M1DBC7_SOLTU</name>
<reference evidence="1" key="2">
    <citation type="submission" date="2015-06" db="UniProtKB">
        <authorList>
            <consortium name="EnsemblPlants"/>
        </authorList>
    </citation>
    <scope>IDENTIFICATION</scope>
    <source>
        <strain evidence="1">DM1-3 516 R44</strain>
    </source>
</reference>
<dbReference type="Proteomes" id="UP000011115">
    <property type="component" value="Unassembled WGS sequence"/>
</dbReference>
<dbReference type="EnsemblPlants" id="PGSC0003DMT400086256">
    <property type="protein sequence ID" value="PGSC0003DMT400086256"/>
    <property type="gene ID" value="PGSC0003DMG400035827"/>
</dbReference>
<reference evidence="2" key="1">
    <citation type="journal article" date="2011" name="Nature">
        <title>Genome sequence and analysis of the tuber crop potato.</title>
        <authorList>
            <consortium name="The Potato Genome Sequencing Consortium"/>
        </authorList>
    </citation>
    <scope>NUCLEOTIDE SEQUENCE [LARGE SCALE GENOMIC DNA]</scope>
    <source>
        <strain evidence="2">cv. DM1-3 516 R44</strain>
    </source>
</reference>
<dbReference type="AlphaFoldDB" id="M1DBC7"/>
<evidence type="ECO:0000313" key="1">
    <source>
        <dbReference type="EnsemblPlants" id="PGSC0003DMT400086256"/>
    </source>
</evidence>
<sequence>MESSTKKKKKKARQVMVEVAMAEEKVATLTWQASHKVKATSRAFPRAVVFTTCCEMARERESFLGQLCELTTSPPRVAPRFVVATTGREDPRGHGG</sequence>
<proteinExistence type="predicted"/>